<organism evidence="1 2">
    <name type="scientific">Neptunomonas marina</name>
    <dbReference type="NCBI Taxonomy" id="1815562"/>
    <lineage>
        <taxon>Bacteria</taxon>
        <taxon>Pseudomonadati</taxon>
        <taxon>Pseudomonadota</taxon>
        <taxon>Gammaproteobacteria</taxon>
        <taxon>Oceanospirillales</taxon>
        <taxon>Oceanospirillaceae</taxon>
        <taxon>Neptunomonas</taxon>
    </lineage>
</organism>
<evidence type="ECO:0000313" key="1">
    <source>
        <dbReference type="EMBL" id="RVU30950.1"/>
    </source>
</evidence>
<accession>A0A437Q8X9</accession>
<dbReference type="Proteomes" id="UP000282818">
    <property type="component" value="Unassembled WGS sequence"/>
</dbReference>
<protein>
    <submittedName>
        <fullName evidence="1">Uncharacterized protein</fullName>
    </submittedName>
</protein>
<comment type="caution">
    <text evidence="1">The sequence shown here is derived from an EMBL/GenBank/DDBJ whole genome shotgun (WGS) entry which is preliminary data.</text>
</comment>
<dbReference type="RefSeq" id="WP_127693795.1">
    <property type="nucleotide sequence ID" value="NZ_SACQ01000003.1"/>
</dbReference>
<proteinExistence type="predicted"/>
<dbReference type="AlphaFoldDB" id="A0A437Q8X9"/>
<evidence type="ECO:0000313" key="2">
    <source>
        <dbReference type="Proteomes" id="UP000282818"/>
    </source>
</evidence>
<keyword evidence="2" id="KW-1185">Reference proteome</keyword>
<sequence length="135" mass="15470">MEEFPIEKVVPTKAKIQGKDGDVSMEVFLKPFELEFEDYYEDVETSIRLDSIACPISPSHLEGRFFDFPTNPAPGYIDGSIYFFATHNPIDVTRIEFGKIELGKLPVALTTSWLLEYESTGFRNLDTVIRSYIEF</sequence>
<gene>
    <name evidence="1" type="ORF">EOE65_08015</name>
</gene>
<name>A0A437Q8X9_9GAMM</name>
<dbReference type="EMBL" id="SACQ01000003">
    <property type="protein sequence ID" value="RVU30950.1"/>
    <property type="molecule type" value="Genomic_DNA"/>
</dbReference>
<reference evidence="1 2" key="1">
    <citation type="submission" date="2019-01" db="EMBL/GenBank/DDBJ databases">
        <authorList>
            <person name="Chen W.-M."/>
        </authorList>
    </citation>
    <scope>NUCLEOTIDE SEQUENCE [LARGE SCALE GENOMIC DNA]</scope>
    <source>
        <strain evidence="1 2">HPM-16</strain>
    </source>
</reference>